<dbReference type="GO" id="GO:0006281">
    <property type="term" value="P:DNA repair"/>
    <property type="evidence" value="ECO:0007669"/>
    <property type="project" value="UniProtKB-KW"/>
</dbReference>
<dbReference type="STRING" id="113562.SAMN04489716_8525"/>
<evidence type="ECO:0000313" key="11">
    <source>
        <dbReference type="Proteomes" id="UP000198688"/>
    </source>
</evidence>
<sequence>MTLRLMTWNIKHGGGDRLQAIIQVIRDARPDVLCLQELLNYRRYGRRRLQELATATGMTAHMAPSALAQPVAVLVRNPFKILRRTSVTWRLHHAAAEVVVETGAGPLTVVSTHLNPFSPSRRYREARWLAARHASADGLVVIAGDMNGLDPLGDHERELAGLPSLYRQRHLAPDGTADTRAIAAFHEEGYTDLWHTVGEGDGRTVPTDYAGREFGAVRLDYLMASPALAARAERLWSLRDETTATASDHYPVRADVDL</sequence>
<evidence type="ECO:0000256" key="3">
    <source>
        <dbReference type="ARBA" id="ARBA00022722"/>
    </source>
</evidence>
<gene>
    <name evidence="10" type="ORF">SAMN04489716_8525</name>
</gene>
<dbReference type="RefSeq" id="WP_092554605.1">
    <property type="nucleotide sequence ID" value="NZ_BOMJ01000030.1"/>
</dbReference>
<dbReference type="AlphaFoldDB" id="A0A1H2D8M5"/>
<comment type="cofactor">
    <cofactor evidence="2">
        <name>Mg(2+)</name>
        <dbReference type="ChEBI" id="CHEBI:18420"/>
    </cofactor>
</comment>
<name>A0A1H2D8M5_9ACTN</name>
<evidence type="ECO:0000313" key="10">
    <source>
        <dbReference type="EMBL" id="SDT78812.1"/>
    </source>
</evidence>
<evidence type="ECO:0000256" key="5">
    <source>
        <dbReference type="ARBA" id="ARBA00022763"/>
    </source>
</evidence>
<evidence type="ECO:0000256" key="2">
    <source>
        <dbReference type="ARBA" id="ARBA00001946"/>
    </source>
</evidence>
<protein>
    <submittedName>
        <fullName evidence="10">Exodeoxyribonuclease-3</fullName>
    </submittedName>
</protein>
<keyword evidence="7" id="KW-0460">Magnesium</keyword>
<evidence type="ECO:0000256" key="8">
    <source>
        <dbReference type="ARBA" id="ARBA00023204"/>
    </source>
</evidence>
<organism evidence="10 11">
    <name type="scientific">Actinoplanes derwentensis</name>
    <dbReference type="NCBI Taxonomy" id="113562"/>
    <lineage>
        <taxon>Bacteria</taxon>
        <taxon>Bacillati</taxon>
        <taxon>Actinomycetota</taxon>
        <taxon>Actinomycetes</taxon>
        <taxon>Micromonosporales</taxon>
        <taxon>Micromonosporaceae</taxon>
        <taxon>Actinoplanes</taxon>
    </lineage>
</organism>
<dbReference type="Pfam" id="PF03372">
    <property type="entry name" value="Exo_endo_phos"/>
    <property type="match status" value="1"/>
</dbReference>
<dbReference type="SUPFAM" id="SSF56219">
    <property type="entry name" value="DNase I-like"/>
    <property type="match status" value="1"/>
</dbReference>
<keyword evidence="8" id="KW-0234">DNA repair</keyword>
<dbReference type="GO" id="GO:0046872">
    <property type="term" value="F:metal ion binding"/>
    <property type="evidence" value="ECO:0007669"/>
    <property type="project" value="UniProtKB-KW"/>
</dbReference>
<dbReference type="PANTHER" id="PTHR15822:SF4">
    <property type="entry name" value="TYROSYL-DNA PHOSPHODIESTERASE 2"/>
    <property type="match status" value="1"/>
</dbReference>
<dbReference type="PANTHER" id="PTHR15822">
    <property type="entry name" value="TRAF AND TNF RECEPTOR-ASSOCIATED PROTEIN"/>
    <property type="match status" value="1"/>
</dbReference>
<evidence type="ECO:0000256" key="1">
    <source>
        <dbReference type="ARBA" id="ARBA00001936"/>
    </source>
</evidence>
<evidence type="ECO:0000256" key="6">
    <source>
        <dbReference type="ARBA" id="ARBA00022801"/>
    </source>
</evidence>
<dbReference type="GO" id="GO:0004518">
    <property type="term" value="F:nuclease activity"/>
    <property type="evidence" value="ECO:0007669"/>
    <property type="project" value="UniProtKB-KW"/>
</dbReference>
<evidence type="ECO:0000256" key="7">
    <source>
        <dbReference type="ARBA" id="ARBA00022842"/>
    </source>
</evidence>
<dbReference type="Gene3D" id="3.60.10.10">
    <property type="entry name" value="Endonuclease/exonuclease/phosphatase"/>
    <property type="match status" value="1"/>
</dbReference>
<dbReference type="Proteomes" id="UP000198688">
    <property type="component" value="Chromosome I"/>
</dbReference>
<feature type="domain" description="Endonuclease/exonuclease/phosphatase" evidence="9">
    <location>
        <begin position="6"/>
        <end position="249"/>
    </location>
</feature>
<dbReference type="InterPro" id="IPR036691">
    <property type="entry name" value="Endo/exonu/phosph_ase_sf"/>
</dbReference>
<reference evidence="10 11" key="1">
    <citation type="submission" date="2016-10" db="EMBL/GenBank/DDBJ databases">
        <authorList>
            <person name="de Groot N.N."/>
        </authorList>
    </citation>
    <scope>NUCLEOTIDE SEQUENCE [LARGE SCALE GENOMIC DNA]</scope>
    <source>
        <strain evidence="10 11">DSM 43941</strain>
    </source>
</reference>
<keyword evidence="11" id="KW-1185">Reference proteome</keyword>
<proteinExistence type="predicted"/>
<keyword evidence="3" id="KW-0540">Nuclease</keyword>
<evidence type="ECO:0000259" key="9">
    <source>
        <dbReference type="Pfam" id="PF03372"/>
    </source>
</evidence>
<dbReference type="InterPro" id="IPR051547">
    <property type="entry name" value="TDP2-like"/>
</dbReference>
<dbReference type="OrthoDB" id="9105374at2"/>
<dbReference type="InterPro" id="IPR005135">
    <property type="entry name" value="Endo/exonuclease/phosphatase"/>
</dbReference>
<keyword evidence="4" id="KW-0479">Metal-binding</keyword>
<accession>A0A1H2D8M5</accession>
<keyword evidence="6" id="KW-0378">Hydrolase</keyword>
<dbReference type="GO" id="GO:0016787">
    <property type="term" value="F:hydrolase activity"/>
    <property type="evidence" value="ECO:0007669"/>
    <property type="project" value="UniProtKB-KW"/>
</dbReference>
<dbReference type="EMBL" id="LT629758">
    <property type="protein sequence ID" value="SDT78812.1"/>
    <property type="molecule type" value="Genomic_DNA"/>
</dbReference>
<comment type="cofactor">
    <cofactor evidence="1">
        <name>Mn(2+)</name>
        <dbReference type="ChEBI" id="CHEBI:29035"/>
    </cofactor>
</comment>
<evidence type="ECO:0000256" key="4">
    <source>
        <dbReference type="ARBA" id="ARBA00022723"/>
    </source>
</evidence>
<keyword evidence="5" id="KW-0227">DNA damage</keyword>